<comment type="caution">
    <text evidence="1">The sequence shown here is derived from an EMBL/GenBank/DDBJ whole genome shotgun (WGS) entry which is preliminary data.</text>
</comment>
<evidence type="ECO:0000313" key="2">
    <source>
        <dbReference type="Proteomes" id="UP000186549"/>
    </source>
</evidence>
<dbReference type="AlphaFoldDB" id="A0A1Q6HQB1"/>
<accession>A0A1Q6HQB1</accession>
<evidence type="ECO:0000313" key="1">
    <source>
        <dbReference type="EMBL" id="OKZ28826.1"/>
    </source>
</evidence>
<organism evidence="1 2">
    <name type="scientific">Bacteroides uniformis</name>
    <dbReference type="NCBI Taxonomy" id="820"/>
    <lineage>
        <taxon>Bacteria</taxon>
        <taxon>Pseudomonadati</taxon>
        <taxon>Bacteroidota</taxon>
        <taxon>Bacteroidia</taxon>
        <taxon>Bacteroidales</taxon>
        <taxon>Bacteroidaceae</taxon>
        <taxon>Bacteroides</taxon>
    </lineage>
</organism>
<protein>
    <submittedName>
        <fullName evidence="1">Uncharacterized protein</fullName>
    </submittedName>
</protein>
<reference evidence="1 2" key="1">
    <citation type="journal article" date="2016" name="Nat. Biotechnol.">
        <title>Measurement of bacterial replication rates in microbial communities.</title>
        <authorList>
            <person name="Brown C.T."/>
            <person name="Olm M.R."/>
            <person name="Thomas B.C."/>
            <person name="Banfield J.F."/>
        </authorList>
    </citation>
    <scope>NUCLEOTIDE SEQUENCE [LARGE SCALE GENOMIC DNA]</scope>
    <source>
        <strain evidence="1">45_41</strain>
    </source>
</reference>
<dbReference type="EMBL" id="MNQU01000332">
    <property type="protein sequence ID" value="OKZ28826.1"/>
    <property type="molecule type" value="Genomic_DNA"/>
</dbReference>
<sequence>MERIIVKRIKGRELSDTLRSMKVGEELTIKEKDFRPTSVFNACYRLKKEGFLFSCSAKKNIDGSIVTRLS</sequence>
<name>A0A1Q6HQB1_BACUN</name>
<proteinExistence type="predicted"/>
<dbReference type="Proteomes" id="UP000186549">
    <property type="component" value="Unassembled WGS sequence"/>
</dbReference>
<gene>
    <name evidence="1" type="ORF">BHV79_17680</name>
</gene>